<dbReference type="Pfam" id="PF02065">
    <property type="entry name" value="Melibiase"/>
    <property type="match status" value="1"/>
</dbReference>
<keyword evidence="3 5" id="KW-0378">Hydrolase</keyword>
<dbReference type="EC" id="3.2.1.22" evidence="2 5"/>
<feature type="domain" description="Glycosyl hydrolase family 36 N-terminal" evidence="9">
    <location>
        <begin position="40"/>
        <end position="264"/>
    </location>
</feature>
<comment type="similarity">
    <text evidence="5">Belongs to the glycosyl hydrolase.</text>
</comment>
<evidence type="ECO:0000256" key="3">
    <source>
        <dbReference type="ARBA" id="ARBA00022801"/>
    </source>
</evidence>
<dbReference type="Pfam" id="PF16874">
    <property type="entry name" value="Glyco_hydro_36C"/>
    <property type="match status" value="1"/>
</dbReference>
<feature type="binding site" evidence="7">
    <location>
        <position position="421"/>
    </location>
    <ligand>
        <name>substrate</name>
    </ligand>
</feature>
<comment type="catalytic activity">
    <reaction evidence="1 5">
        <text>Hydrolysis of terminal, non-reducing alpha-D-galactose residues in alpha-D-galactosides, including galactose oligosaccharides, galactomannans and galactolipids.</text>
        <dbReference type="EC" id="3.2.1.22"/>
    </reaction>
</comment>
<dbReference type="PANTHER" id="PTHR43053:SF3">
    <property type="entry name" value="ALPHA-GALACTOSIDASE C-RELATED"/>
    <property type="match status" value="1"/>
</dbReference>
<feature type="active site" description="Nucleophile" evidence="6">
    <location>
        <position position="456"/>
    </location>
</feature>
<evidence type="ECO:0000256" key="5">
    <source>
        <dbReference type="PIRNR" id="PIRNR005536"/>
    </source>
</evidence>
<keyword evidence="11" id="KW-1185">Reference proteome</keyword>
<dbReference type="GO" id="GO:0004557">
    <property type="term" value="F:alpha-galactosidase activity"/>
    <property type="evidence" value="ECO:0007669"/>
    <property type="project" value="UniProtKB-UniRule"/>
</dbReference>
<dbReference type="InterPro" id="IPR013780">
    <property type="entry name" value="Glyco_hydro_b"/>
</dbReference>
<accession>A0A1H3SNU5</accession>
<dbReference type="PANTHER" id="PTHR43053">
    <property type="entry name" value="GLYCOSIDASE FAMILY 31"/>
    <property type="match status" value="1"/>
</dbReference>
<protein>
    <recommendedName>
        <fullName evidence="2 5">Alpha-galactosidase</fullName>
        <ecNumber evidence="2 5">3.2.1.22</ecNumber>
    </recommendedName>
</protein>
<dbReference type="AlphaFoldDB" id="A0A1H3SNU5"/>
<dbReference type="EMBL" id="FNOK01000068">
    <property type="protein sequence ID" value="SDZ39666.1"/>
    <property type="molecule type" value="Genomic_DNA"/>
</dbReference>
<feature type="binding site" evidence="7">
    <location>
        <begin position="454"/>
        <end position="458"/>
    </location>
    <ligand>
        <name>substrate</name>
    </ligand>
</feature>
<keyword evidence="4 5" id="KW-0326">Glycosidase</keyword>
<proteinExistence type="inferred from homology"/>
<evidence type="ECO:0000259" key="9">
    <source>
        <dbReference type="Pfam" id="PF16875"/>
    </source>
</evidence>
<reference evidence="11" key="1">
    <citation type="submission" date="2016-10" db="EMBL/GenBank/DDBJ databases">
        <authorList>
            <person name="Varghese N."/>
            <person name="Submissions S."/>
        </authorList>
    </citation>
    <scope>NUCLEOTIDE SEQUENCE [LARGE SCALE GENOMIC DNA]</scope>
    <source>
        <strain evidence="11">CGMCC 4.3530</strain>
    </source>
</reference>
<dbReference type="InterPro" id="IPR002252">
    <property type="entry name" value="Glyco_hydro_36"/>
</dbReference>
<evidence type="ECO:0000259" key="8">
    <source>
        <dbReference type="Pfam" id="PF16874"/>
    </source>
</evidence>
<feature type="active site" description="Proton donor" evidence="6">
    <location>
        <position position="524"/>
    </location>
</feature>
<dbReference type="Pfam" id="PF16875">
    <property type="entry name" value="Glyco_hydro_36N"/>
    <property type="match status" value="1"/>
</dbReference>
<evidence type="ECO:0000256" key="7">
    <source>
        <dbReference type="PIRSR" id="PIRSR005536-2"/>
    </source>
</evidence>
<dbReference type="Gene3D" id="2.60.40.1180">
    <property type="entry name" value="Golgi alpha-mannosidase II"/>
    <property type="match status" value="1"/>
</dbReference>
<organism evidence="10 11">
    <name type="scientific">Saccharopolyspora shandongensis</name>
    <dbReference type="NCBI Taxonomy" id="418495"/>
    <lineage>
        <taxon>Bacteria</taxon>
        <taxon>Bacillati</taxon>
        <taxon>Actinomycetota</taxon>
        <taxon>Actinomycetes</taxon>
        <taxon>Pseudonocardiales</taxon>
        <taxon>Pseudonocardiaceae</taxon>
        <taxon>Saccharopolyspora</taxon>
    </lineage>
</organism>
<dbReference type="GO" id="GO:0016052">
    <property type="term" value="P:carbohydrate catabolic process"/>
    <property type="evidence" value="ECO:0007669"/>
    <property type="project" value="InterPro"/>
</dbReference>
<dbReference type="SUPFAM" id="SSF51445">
    <property type="entry name" value="(Trans)glycosidases"/>
    <property type="match status" value="1"/>
</dbReference>
<dbReference type="Gene3D" id="3.20.20.70">
    <property type="entry name" value="Aldolase class I"/>
    <property type="match status" value="1"/>
</dbReference>
<dbReference type="FunFam" id="3.20.20.70:FF:000118">
    <property type="entry name" value="Alpha-galactosidase"/>
    <property type="match status" value="1"/>
</dbReference>
<dbReference type="PRINTS" id="PR00743">
    <property type="entry name" value="GLHYDRLASE36"/>
</dbReference>
<feature type="binding site" evidence="7">
    <location>
        <position position="502"/>
    </location>
    <ligand>
        <name>substrate</name>
    </ligand>
</feature>
<feature type="binding site" evidence="7">
    <location>
        <position position="179"/>
    </location>
    <ligand>
        <name>substrate</name>
    </ligand>
</feature>
<dbReference type="InterPro" id="IPR031704">
    <property type="entry name" value="Glyco_hydro_36_N"/>
</dbReference>
<dbReference type="RefSeq" id="WP_177226965.1">
    <property type="nucleotide sequence ID" value="NZ_FNOK01000068.1"/>
</dbReference>
<name>A0A1H3SNU5_9PSEU</name>
<feature type="binding site" evidence="7">
    <location>
        <position position="524"/>
    </location>
    <ligand>
        <name>substrate</name>
    </ligand>
</feature>
<dbReference type="InterPro" id="IPR013785">
    <property type="entry name" value="Aldolase_TIM"/>
</dbReference>
<dbReference type="InterPro" id="IPR038417">
    <property type="entry name" value="Alpga-gal_N_sf"/>
</dbReference>
<dbReference type="CDD" id="cd14791">
    <property type="entry name" value="GH36"/>
    <property type="match status" value="1"/>
</dbReference>
<sequence length="696" mass="78191">MSPTHVWGICVITHHSEARLWLLSTPGTSYAFRLDADDVPRHVHWGRPLTLEQAVVIAADLPTEDPGSDDPGGEEYVVEGGLRFGAPSLTVRFDDAVRGFEWRFISHKVEDDRLTLSFTDRVRSLGIDLNYRIRDGHDQIERWAVLTAGEPVDVLRFDSAAWTLPARDDYRVSHVVGEWGREFQLQRDRVPVGETVFTSRLGITGQHAGPWLMLDAQDAAEEHGEVWSAALAWSGSRRITLRRDPYGRASWTGGFGHEGLVWKLRAGERLETPVFTGLYAPDGFGGTSRRWHAYVERQVLPARPAERPLIFNSWEATEFDITEKQQTELAELAAGLGVEVFVVDDAWFGARTSDMAGLGDWWPNPDRFPKGLGPLADHVRALGMGFGLWVEPEAVNPDSDLFRAHPDWILCQDGRARTQRRNQHVLNFARRDVREWAVDWLARTVAELDVVFLKWDMNRPFSEAGQPGAADPDRVWIEHTRGVYEVMDRLRATRPGLYLESCAGGGGRADLGVLARADQIWTSDNTDAADRVAIQHGHCQLLPARTMGAWVTDSPHSFTARPTSVRYRFHVSMAGAMGIGGNLRNWSEEDLAWARMLVEQYKRIRPVVHGGVQYRLGHDAVQYLTEDEVVVFQFQPSALARSVARTRLKGLDPDARYQDEATGAVHEGAVLLSHGLPPLLSFDWTSELVHLKRVPR</sequence>
<dbReference type="PIRSF" id="PIRSF005536">
    <property type="entry name" value="Agal"/>
    <property type="match status" value="1"/>
</dbReference>
<evidence type="ECO:0000256" key="1">
    <source>
        <dbReference type="ARBA" id="ARBA00001255"/>
    </source>
</evidence>
<gene>
    <name evidence="10" type="ORF">SAMN05216215_106811</name>
</gene>
<dbReference type="Gene3D" id="2.70.98.60">
    <property type="entry name" value="alpha-galactosidase from lactobacil brevis"/>
    <property type="match status" value="1"/>
</dbReference>
<feature type="domain" description="Glycosyl hydrolase family 36 C-terminal" evidence="8">
    <location>
        <begin position="619"/>
        <end position="691"/>
    </location>
</feature>
<dbReference type="InterPro" id="IPR050985">
    <property type="entry name" value="Alpha-glycosidase_related"/>
</dbReference>
<dbReference type="Proteomes" id="UP000199529">
    <property type="component" value="Unassembled WGS sequence"/>
</dbReference>
<evidence type="ECO:0000313" key="11">
    <source>
        <dbReference type="Proteomes" id="UP000199529"/>
    </source>
</evidence>
<dbReference type="InterPro" id="IPR031705">
    <property type="entry name" value="Glyco_hydro_36_C"/>
</dbReference>
<evidence type="ECO:0000313" key="10">
    <source>
        <dbReference type="EMBL" id="SDZ39666.1"/>
    </source>
</evidence>
<feature type="binding site" evidence="7">
    <location>
        <begin position="344"/>
        <end position="345"/>
    </location>
    <ligand>
        <name>substrate</name>
    </ligand>
</feature>
<dbReference type="STRING" id="418495.SAMN05216215_106811"/>
<evidence type="ECO:0000256" key="6">
    <source>
        <dbReference type="PIRSR" id="PIRSR005536-1"/>
    </source>
</evidence>
<dbReference type="InterPro" id="IPR017853">
    <property type="entry name" value="GH"/>
</dbReference>
<evidence type="ECO:0000256" key="2">
    <source>
        <dbReference type="ARBA" id="ARBA00012755"/>
    </source>
</evidence>
<evidence type="ECO:0000256" key="4">
    <source>
        <dbReference type="ARBA" id="ARBA00023295"/>
    </source>
</evidence>